<evidence type="ECO:0000256" key="3">
    <source>
        <dbReference type="ARBA" id="ARBA00022695"/>
    </source>
</evidence>
<feature type="region of interest" description="Disordered" evidence="5">
    <location>
        <begin position="929"/>
        <end position="984"/>
    </location>
</feature>
<dbReference type="InterPro" id="IPR012317">
    <property type="entry name" value="Poly(ADP-ribose)pol_cat_dom"/>
</dbReference>
<dbReference type="Gene3D" id="3.10.110.10">
    <property type="entry name" value="Ubiquitin Conjugating Enzyme"/>
    <property type="match status" value="1"/>
</dbReference>
<gene>
    <name evidence="7" type="ORF">BD626DRAFT_483861</name>
</gene>
<feature type="region of interest" description="Disordered" evidence="5">
    <location>
        <begin position="183"/>
        <end position="203"/>
    </location>
</feature>
<feature type="region of interest" description="Disordered" evidence="5">
    <location>
        <begin position="1"/>
        <end position="56"/>
    </location>
</feature>
<dbReference type="Pfam" id="PF00179">
    <property type="entry name" value="UQ_con"/>
    <property type="match status" value="1"/>
</dbReference>
<dbReference type="PROSITE" id="PS50127">
    <property type="entry name" value="UBC_2"/>
    <property type="match status" value="1"/>
</dbReference>
<keyword evidence="2" id="KW-0808">Transferase</keyword>
<protein>
    <recommendedName>
        <fullName evidence="6">UBC core domain-containing protein</fullName>
    </recommendedName>
</protein>
<dbReference type="OrthoDB" id="109543at2759"/>
<dbReference type="InterPro" id="IPR000608">
    <property type="entry name" value="UBC"/>
</dbReference>
<comment type="caution">
    <text evidence="7">The sequence shown here is derived from an EMBL/GenBank/DDBJ whole genome shotgun (WGS) entry which is preliminary data.</text>
</comment>
<evidence type="ECO:0000259" key="6">
    <source>
        <dbReference type="PROSITE" id="PS50127"/>
    </source>
</evidence>
<evidence type="ECO:0000256" key="4">
    <source>
        <dbReference type="ARBA" id="ARBA00023027"/>
    </source>
</evidence>
<evidence type="ECO:0000256" key="1">
    <source>
        <dbReference type="ARBA" id="ARBA00022676"/>
    </source>
</evidence>
<dbReference type="Proteomes" id="UP000320762">
    <property type="component" value="Unassembled WGS sequence"/>
</dbReference>
<feature type="compositionally biased region" description="Acidic residues" evidence="5">
    <location>
        <begin position="935"/>
        <end position="960"/>
    </location>
</feature>
<name>A0A550CPY4_9AGAR</name>
<dbReference type="PANTHER" id="PTHR21328">
    <property type="entry name" value="POLY ADP-RIBOSE POLYMERASE FAMILY, MEMBER PARP"/>
    <property type="match status" value="1"/>
</dbReference>
<dbReference type="SUPFAM" id="SSF54495">
    <property type="entry name" value="UBC-like"/>
    <property type="match status" value="1"/>
</dbReference>
<reference evidence="7 8" key="1">
    <citation type="journal article" date="2019" name="New Phytol.">
        <title>Comparative genomics reveals unique wood-decay strategies and fruiting body development in the Schizophyllaceae.</title>
        <authorList>
            <person name="Almasi E."/>
            <person name="Sahu N."/>
            <person name="Krizsan K."/>
            <person name="Balint B."/>
            <person name="Kovacs G.M."/>
            <person name="Kiss B."/>
            <person name="Cseklye J."/>
            <person name="Drula E."/>
            <person name="Henrissat B."/>
            <person name="Nagy I."/>
            <person name="Chovatia M."/>
            <person name="Adam C."/>
            <person name="LaButti K."/>
            <person name="Lipzen A."/>
            <person name="Riley R."/>
            <person name="Grigoriev I.V."/>
            <person name="Nagy L.G."/>
        </authorList>
    </citation>
    <scope>NUCLEOTIDE SEQUENCE [LARGE SCALE GENOMIC DNA]</scope>
    <source>
        <strain evidence="7 8">NL-1724</strain>
    </source>
</reference>
<dbReference type="Pfam" id="PF00644">
    <property type="entry name" value="PARP"/>
    <property type="match status" value="1"/>
</dbReference>
<feature type="compositionally biased region" description="Low complexity" evidence="5">
    <location>
        <begin position="39"/>
        <end position="49"/>
    </location>
</feature>
<dbReference type="Gene3D" id="3.90.228.10">
    <property type="match status" value="1"/>
</dbReference>
<organism evidence="7 8">
    <name type="scientific">Schizophyllum amplum</name>
    <dbReference type="NCBI Taxonomy" id="97359"/>
    <lineage>
        <taxon>Eukaryota</taxon>
        <taxon>Fungi</taxon>
        <taxon>Dikarya</taxon>
        <taxon>Basidiomycota</taxon>
        <taxon>Agaricomycotina</taxon>
        <taxon>Agaricomycetes</taxon>
        <taxon>Agaricomycetidae</taxon>
        <taxon>Agaricales</taxon>
        <taxon>Schizophyllaceae</taxon>
        <taxon>Schizophyllum</taxon>
    </lineage>
</organism>
<dbReference type="GO" id="GO:0003950">
    <property type="term" value="F:NAD+ poly-ADP-ribosyltransferase activity"/>
    <property type="evidence" value="ECO:0007669"/>
    <property type="project" value="InterPro"/>
</dbReference>
<keyword evidence="3" id="KW-0548">Nucleotidyltransferase</keyword>
<dbReference type="SMART" id="SM00212">
    <property type="entry name" value="UBCc"/>
    <property type="match status" value="1"/>
</dbReference>
<dbReference type="GO" id="GO:0016779">
    <property type="term" value="F:nucleotidyltransferase activity"/>
    <property type="evidence" value="ECO:0007669"/>
    <property type="project" value="UniProtKB-KW"/>
</dbReference>
<evidence type="ECO:0000256" key="2">
    <source>
        <dbReference type="ARBA" id="ARBA00022679"/>
    </source>
</evidence>
<keyword evidence="1" id="KW-0328">Glycosyltransferase</keyword>
<evidence type="ECO:0000256" key="5">
    <source>
        <dbReference type="SAM" id="MobiDB-lite"/>
    </source>
</evidence>
<dbReference type="SUPFAM" id="SSF56399">
    <property type="entry name" value="ADP-ribosylation"/>
    <property type="match status" value="1"/>
</dbReference>
<dbReference type="CDD" id="cd23802">
    <property type="entry name" value="UBCc_UBE2Q"/>
    <property type="match status" value="1"/>
</dbReference>
<keyword evidence="8" id="KW-1185">Reference proteome</keyword>
<dbReference type="EMBL" id="VDMD01000003">
    <property type="protein sequence ID" value="TRM66799.1"/>
    <property type="molecule type" value="Genomic_DNA"/>
</dbReference>
<keyword evidence="4" id="KW-0520">NAD</keyword>
<feature type="region of interest" description="Disordered" evidence="5">
    <location>
        <begin position="373"/>
        <end position="398"/>
    </location>
</feature>
<dbReference type="InterPro" id="IPR051838">
    <property type="entry name" value="ARTD_PARP"/>
</dbReference>
<feature type="domain" description="UBC core" evidence="6">
    <location>
        <begin position="1007"/>
        <end position="1190"/>
    </location>
</feature>
<feature type="compositionally biased region" description="Acidic residues" evidence="5">
    <location>
        <begin position="191"/>
        <end position="203"/>
    </location>
</feature>
<sequence>MPAKAGTKRLTPDPNVIIVHDSDSELDDPNPPSKRQKTTADAPTSSTSAMNNASGSKAKFETMSIANATLKGRKRFSADLQDMKRAATEGLVVKGLRVKTLRPGDDEGSIELSILEERGGKTVLNLNLLISDTSDYPKAHSFFSYCPDGDPPDLFRDVLDNLSNASSRPIATTIERLLTQLANAASPSNASDDEDDAEDDDEDSVVDYDAYDFEMPTASTSADKRQQMLALQHDFLECVASGYTPGVVRFSADDFCVSVSIPVVRLADTIPPRALVAWDRRLLATSQHLTLLIGTFHNGYPVIDSQGNIIANKGLSAGINFKVGLTPNYKPSKEIAKEAIRTFGLITEDAEDELRKQAEAAAEAARLAAMEVDGLEEDSETPPPQPLLREPEEEEEEKFDRFSLTSSLESLMEQSFLKILQVRKEFGLGWAGAELLLSEADRLQQRPADLYRASKTTFTQEDKEERKLAKTVMLPDDPLRDHGKQDNINLPLAAYAYLIRRLSLCTRYCMVCHNKVKNQYEALKPYVCDSGLCHYQFYSHNRGPSLEYEIIHNPRSVDLLVSLAYTAASDQVLDDPLPQHLGLRVPVPENAKINNPPPMRPGAGTAAVQQLGPLPAVIPDADGLCEFDRLDIRQMRYTIAKLIDSLPSIMDMRKHLLRRVGKGKSRPKLQDVDPTVSSAAWTILRWCVASCRSYLEEITDDEYLIKNIDAGWRQFRFTAGAPDAEARFRAAMTDATKRNENAKQYPSIFAFHGSGLRNWHSILRHGLWFKEVVNGRAYGHGVYFAKDGSISMNSYAVQGKTWRKSEVHPMACTALAEVVNLPDEFVSKDPHLVVQKTEWIMCRYLLVRGLEQADDKTADDVPRPTKTVPLVPLDPTHRLTLNNKVIKIPDPAHQIDSLLAERIAEQNEVANDRDDRAVFEFAEDAPTPAPIVVDESSDDEFGVADDYDPDDVVMMSDDDDYKAPTTSKGKAKAPPPPPPKDDWKPDVQWLEECLEHVMPPPVDATPSATMAVQRELRAMLKEQERSGSLRELGWYMPPDRISDNLFQWIVELHSFDPDIPIAKDMKQEGVNSLVFEIRFPPSYPNSPPFFRIIKPRFLPFIQGGGGHVTGGGSICMDLLTSNGWLPSYSISAVLLQIKLAISNLDPRPARLAPGGGWRREYTVFEALEGYKRAAATHGWTVPAGLEKMLR</sequence>
<proteinExistence type="predicted"/>
<accession>A0A550CPY4</accession>
<evidence type="ECO:0000313" key="7">
    <source>
        <dbReference type="EMBL" id="TRM66799.1"/>
    </source>
</evidence>
<dbReference type="STRING" id="97359.A0A550CPY4"/>
<evidence type="ECO:0000313" key="8">
    <source>
        <dbReference type="Proteomes" id="UP000320762"/>
    </source>
</evidence>
<dbReference type="AlphaFoldDB" id="A0A550CPY4"/>
<dbReference type="InterPro" id="IPR016135">
    <property type="entry name" value="UBQ-conjugating_enzyme/RWD"/>
</dbReference>